<evidence type="ECO:0000256" key="6">
    <source>
        <dbReference type="SAM" id="Phobius"/>
    </source>
</evidence>
<organism evidence="8 9">
    <name type="scientific">Galendromus occidentalis</name>
    <name type="common">western predatory mite</name>
    <dbReference type="NCBI Taxonomy" id="34638"/>
    <lineage>
        <taxon>Eukaryota</taxon>
        <taxon>Metazoa</taxon>
        <taxon>Ecdysozoa</taxon>
        <taxon>Arthropoda</taxon>
        <taxon>Chelicerata</taxon>
        <taxon>Arachnida</taxon>
        <taxon>Acari</taxon>
        <taxon>Parasitiformes</taxon>
        <taxon>Mesostigmata</taxon>
        <taxon>Gamasina</taxon>
        <taxon>Phytoseioidea</taxon>
        <taxon>Phytoseiidae</taxon>
        <taxon>Typhlodrominae</taxon>
        <taxon>Galendromus</taxon>
    </lineage>
</organism>
<feature type="transmembrane region" description="Helical" evidence="6">
    <location>
        <begin position="449"/>
        <end position="470"/>
    </location>
</feature>
<comment type="subcellular location">
    <subcellularLocation>
        <location evidence="1">Membrane</location>
        <topology evidence="1">Multi-pass membrane protein</topology>
    </subcellularLocation>
</comment>
<evidence type="ECO:0000259" key="7">
    <source>
        <dbReference type="PROSITE" id="PS50850"/>
    </source>
</evidence>
<keyword evidence="2 6" id="KW-0812">Transmembrane</keyword>
<feature type="transmembrane region" description="Helical" evidence="6">
    <location>
        <begin position="517"/>
        <end position="538"/>
    </location>
</feature>
<dbReference type="PROSITE" id="PS50850">
    <property type="entry name" value="MFS"/>
    <property type="match status" value="1"/>
</dbReference>
<feature type="transmembrane region" description="Helical" evidence="6">
    <location>
        <begin position="286"/>
        <end position="305"/>
    </location>
</feature>
<feature type="compositionally biased region" description="Polar residues" evidence="5">
    <location>
        <begin position="569"/>
        <end position="585"/>
    </location>
</feature>
<keyword evidence="8" id="KW-1185">Reference proteome</keyword>
<feature type="transmembrane region" description="Helical" evidence="6">
    <location>
        <begin position="425"/>
        <end position="443"/>
    </location>
</feature>
<feature type="region of interest" description="Disordered" evidence="5">
    <location>
        <begin position="548"/>
        <end position="644"/>
    </location>
</feature>
<dbReference type="GO" id="GO:0005313">
    <property type="term" value="F:L-glutamate transmembrane transporter activity"/>
    <property type="evidence" value="ECO:0007669"/>
    <property type="project" value="TreeGrafter"/>
</dbReference>
<sequence>MTAPPISSLCLHGKPASSAHEGFELSNIKSTIKNLPNTKLGSVFGRLRGSGASSKYGQLDDEDGGGGGGVVGGVPYQQAGGGDVPGGPVHSVDHVEIDHGPRDWRRHLEPNCPCKPDLSKRMTMAVLSSIGFLVSFGIRCNWGVALVPMTKGLTPEFDWSEKQIGFIDSSFFVGYLVTQVPGGFLAAKYPANRIFGTAIAASACLNMLIPASTSIGVGAIVLVRMTQGLIEGVTYPACHGIWRFWAPPMERSKLATLAFCGSYAGAVVGIPLSSFLTSAFGWRLCFYFYGICGIIWYIFWLWLSFERPASHPTISAQERQYIEESLGTTSQVAPTFANTPWKYIFCSLPVWAIIVANFCRSWTFYLLIISQPKYFDEVHNLDLKKSGVLGALPHLLMACVVPVGGQLADRLRKRQILTTTQVRKLFNCGGFGMEALFLLFVAFSRSTTAATAFLTLAVGFSGFAISGFNVNHLDIAPRYAPILMGISNGVGTLAGMFCPVVVEWITDKHPEMAAKQWQKILVIAAMIHFVGVIFYGLFASGDKQPWAEPATEAEPAQAGVRYPDPSAQFEGQQTAPPSYGSTAETNFVYDPASSQQPQKPAPPAPPSNPTYQQNTQAVYDPNAAWGEESTGQSYAYNQQQQQQW</sequence>
<dbReference type="SUPFAM" id="SSF103473">
    <property type="entry name" value="MFS general substrate transporter"/>
    <property type="match status" value="1"/>
</dbReference>
<evidence type="ECO:0000256" key="3">
    <source>
        <dbReference type="ARBA" id="ARBA00022989"/>
    </source>
</evidence>
<feature type="compositionally biased region" description="Low complexity" evidence="5">
    <location>
        <begin position="548"/>
        <end position="558"/>
    </location>
</feature>
<accession>A0AAJ7SJ04</accession>
<dbReference type="PANTHER" id="PTHR11662:SF456">
    <property type="entry name" value="VESICULAR GLUTAMATE TRANSPORTER, ISOFORM A"/>
    <property type="match status" value="1"/>
</dbReference>
<name>A0AAJ7SJ04_9ACAR</name>
<dbReference type="InterPro" id="IPR020846">
    <property type="entry name" value="MFS_dom"/>
</dbReference>
<dbReference type="KEGG" id="goe:100903919"/>
<evidence type="ECO:0000313" key="8">
    <source>
        <dbReference type="Proteomes" id="UP000694867"/>
    </source>
</evidence>
<dbReference type="FunFam" id="1.20.1250.20:FF:000004">
    <property type="entry name" value="vesicular glutamate transporter 2 isoform X1"/>
    <property type="match status" value="1"/>
</dbReference>
<keyword evidence="4 6" id="KW-0472">Membrane</keyword>
<dbReference type="CDD" id="cd17382">
    <property type="entry name" value="MFS_SLC17A6_7_8_VGluT"/>
    <property type="match status" value="1"/>
</dbReference>
<dbReference type="GO" id="GO:0060076">
    <property type="term" value="C:excitatory synapse"/>
    <property type="evidence" value="ECO:0007669"/>
    <property type="project" value="TreeGrafter"/>
</dbReference>
<feature type="transmembrane region" description="Helical" evidence="6">
    <location>
        <begin position="257"/>
        <end position="280"/>
    </location>
</feature>
<feature type="transmembrane region" description="Helical" evidence="6">
    <location>
        <begin position="343"/>
        <end position="368"/>
    </location>
</feature>
<dbReference type="InterPro" id="IPR011701">
    <property type="entry name" value="MFS"/>
</dbReference>
<feature type="transmembrane region" description="Helical" evidence="6">
    <location>
        <begin position="164"/>
        <end position="187"/>
    </location>
</feature>
<dbReference type="RefSeq" id="XP_028968959.1">
    <property type="nucleotide sequence ID" value="XM_029113126.1"/>
</dbReference>
<gene>
    <name evidence="9" type="primary">LOC100903919</name>
</gene>
<dbReference type="GO" id="GO:0030672">
    <property type="term" value="C:synaptic vesicle membrane"/>
    <property type="evidence" value="ECO:0007669"/>
    <property type="project" value="TreeGrafter"/>
</dbReference>
<evidence type="ECO:0000256" key="4">
    <source>
        <dbReference type="ARBA" id="ARBA00023136"/>
    </source>
</evidence>
<dbReference type="FunFam" id="1.20.1250.20:FF:000226">
    <property type="entry name" value="Vesicular GLUtamate transporter"/>
    <property type="match status" value="1"/>
</dbReference>
<dbReference type="Gene3D" id="1.20.1250.20">
    <property type="entry name" value="MFS general substrate transporter like domains"/>
    <property type="match status" value="2"/>
</dbReference>
<dbReference type="Proteomes" id="UP000694867">
    <property type="component" value="Unplaced"/>
</dbReference>
<dbReference type="GO" id="GO:0098700">
    <property type="term" value="P:neurotransmitter loading into synaptic vesicle"/>
    <property type="evidence" value="ECO:0007669"/>
    <property type="project" value="TreeGrafter"/>
</dbReference>
<dbReference type="GO" id="GO:0005326">
    <property type="term" value="F:neurotransmitter transmembrane transporter activity"/>
    <property type="evidence" value="ECO:0007669"/>
    <property type="project" value="TreeGrafter"/>
</dbReference>
<keyword evidence="3 6" id="KW-1133">Transmembrane helix</keyword>
<feature type="domain" description="Major facilitator superfamily (MFS) profile" evidence="7">
    <location>
        <begin position="123"/>
        <end position="543"/>
    </location>
</feature>
<dbReference type="GO" id="GO:0050803">
    <property type="term" value="P:regulation of synapse structure or activity"/>
    <property type="evidence" value="ECO:0007669"/>
    <property type="project" value="TreeGrafter"/>
</dbReference>
<dbReference type="GeneID" id="100903919"/>
<dbReference type="Pfam" id="PF07690">
    <property type="entry name" value="MFS_1"/>
    <property type="match status" value="1"/>
</dbReference>
<dbReference type="InterPro" id="IPR050382">
    <property type="entry name" value="MFS_Na/Anion_cotransporter"/>
</dbReference>
<dbReference type="InterPro" id="IPR036259">
    <property type="entry name" value="MFS_trans_sf"/>
</dbReference>
<feature type="transmembrane region" description="Helical" evidence="6">
    <location>
        <begin position="482"/>
        <end position="505"/>
    </location>
</feature>
<dbReference type="AlphaFoldDB" id="A0AAJ7SJ04"/>
<evidence type="ECO:0000256" key="1">
    <source>
        <dbReference type="ARBA" id="ARBA00004141"/>
    </source>
</evidence>
<dbReference type="GO" id="GO:0035249">
    <property type="term" value="P:synaptic transmission, glutamatergic"/>
    <property type="evidence" value="ECO:0007669"/>
    <property type="project" value="TreeGrafter"/>
</dbReference>
<dbReference type="PANTHER" id="PTHR11662">
    <property type="entry name" value="SOLUTE CARRIER FAMILY 17"/>
    <property type="match status" value="1"/>
</dbReference>
<feature type="compositionally biased region" description="Pro residues" evidence="5">
    <location>
        <begin position="599"/>
        <end position="608"/>
    </location>
</feature>
<feature type="transmembrane region" description="Helical" evidence="6">
    <location>
        <begin position="125"/>
        <end position="144"/>
    </location>
</feature>
<evidence type="ECO:0000313" key="9">
    <source>
        <dbReference type="RefSeq" id="XP_028968959.1"/>
    </source>
</evidence>
<protein>
    <submittedName>
        <fullName evidence="9">Vesicular glutamate transporter 1-like</fullName>
    </submittedName>
</protein>
<reference evidence="9" key="1">
    <citation type="submission" date="2025-08" db="UniProtKB">
        <authorList>
            <consortium name="RefSeq"/>
        </authorList>
    </citation>
    <scope>IDENTIFICATION</scope>
</reference>
<feature type="transmembrane region" description="Helical" evidence="6">
    <location>
        <begin position="199"/>
        <end position="222"/>
    </location>
</feature>
<evidence type="ECO:0000256" key="2">
    <source>
        <dbReference type="ARBA" id="ARBA00022692"/>
    </source>
</evidence>
<proteinExistence type="predicted"/>
<evidence type="ECO:0000256" key="5">
    <source>
        <dbReference type="SAM" id="MobiDB-lite"/>
    </source>
</evidence>